<dbReference type="InterPro" id="IPR011008">
    <property type="entry name" value="Dimeric_a/b-barrel"/>
</dbReference>
<dbReference type="InterPro" id="IPR000485">
    <property type="entry name" value="AsnC-type_HTH_dom"/>
</dbReference>
<keyword evidence="1" id="KW-0805">Transcription regulation</keyword>
<organism evidence="5 6">
    <name type="scientific">Paenibacillus polygoni</name>
    <dbReference type="NCBI Taxonomy" id="3050112"/>
    <lineage>
        <taxon>Bacteria</taxon>
        <taxon>Bacillati</taxon>
        <taxon>Bacillota</taxon>
        <taxon>Bacilli</taxon>
        <taxon>Bacillales</taxon>
        <taxon>Paenibacillaceae</taxon>
        <taxon>Paenibacillus</taxon>
    </lineage>
</organism>
<dbReference type="Pfam" id="PF13404">
    <property type="entry name" value="HTH_AsnC-type"/>
    <property type="match status" value="1"/>
</dbReference>
<dbReference type="SUPFAM" id="SSF54909">
    <property type="entry name" value="Dimeric alpha+beta barrel"/>
    <property type="match status" value="1"/>
</dbReference>
<gene>
    <name evidence="5" type="ORF">QPK24_01660</name>
</gene>
<accession>A0ABY8X1V4</accession>
<evidence type="ECO:0000259" key="4">
    <source>
        <dbReference type="PROSITE" id="PS50956"/>
    </source>
</evidence>
<keyword evidence="3" id="KW-0804">Transcription</keyword>
<dbReference type="InterPro" id="IPR019887">
    <property type="entry name" value="Tscrpt_reg_AsnC/Lrp_C"/>
</dbReference>
<proteinExistence type="predicted"/>
<dbReference type="EMBL" id="CP127162">
    <property type="protein sequence ID" value="WIV19487.1"/>
    <property type="molecule type" value="Genomic_DNA"/>
</dbReference>
<dbReference type="InterPro" id="IPR036390">
    <property type="entry name" value="WH_DNA-bd_sf"/>
</dbReference>
<evidence type="ECO:0000313" key="6">
    <source>
        <dbReference type="Proteomes" id="UP001236415"/>
    </source>
</evidence>
<dbReference type="InterPro" id="IPR019888">
    <property type="entry name" value="Tscrpt_reg_AsnC-like"/>
</dbReference>
<dbReference type="SUPFAM" id="SSF46785">
    <property type="entry name" value="Winged helix' DNA-binding domain"/>
    <property type="match status" value="1"/>
</dbReference>
<dbReference type="PROSITE" id="PS50956">
    <property type="entry name" value="HTH_ASNC_2"/>
    <property type="match status" value="1"/>
</dbReference>
<dbReference type="InterPro" id="IPR036388">
    <property type="entry name" value="WH-like_DNA-bd_sf"/>
</dbReference>
<evidence type="ECO:0000256" key="3">
    <source>
        <dbReference type="ARBA" id="ARBA00023163"/>
    </source>
</evidence>
<evidence type="ECO:0000313" key="5">
    <source>
        <dbReference type="EMBL" id="WIV19487.1"/>
    </source>
</evidence>
<dbReference type="PANTHER" id="PTHR30154:SF55">
    <property type="entry name" value="HTH-TYPE TRANSCRIPTIONAL REGULATOR LRPB"/>
    <property type="match status" value="1"/>
</dbReference>
<feature type="domain" description="HTH asnC-type" evidence="4">
    <location>
        <begin position="3"/>
        <end position="64"/>
    </location>
</feature>
<name>A0ABY8X1V4_9BACL</name>
<dbReference type="Gene3D" id="1.10.10.10">
    <property type="entry name" value="Winged helix-like DNA-binding domain superfamily/Winged helix DNA-binding domain"/>
    <property type="match status" value="1"/>
</dbReference>
<keyword evidence="2" id="KW-0238">DNA-binding</keyword>
<dbReference type="Pfam" id="PF01037">
    <property type="entry name" value="AsnC_trans_reg"/>
    <property type="match status" value="1"/>
</dbReference>
<dbReference type="Gene3D" id="3.30.70.920">
    <property type="match status" value="1"/>
</dbReference>
<evidence type="ECO:0000256" key="1">
    <source>
        <dbReference type="ARBA" id="ARBA00023015"/>
    </source>
</evidence>
<evidence type="ECO:0000256" key="2">
    <source>
        <dbReference type="ARBA" id="ARBA00023125"/>
    </source>
</evidence>
<dbReference type="SMART" id="SM00344">
    <property type="entry name" value="HTH_ASNC"/>
    <property type="match status" value="1"/>
</dbReference>
<dbReference type="PRINTS" id="PR00033">
    <property type="entry name" value="HTHASNC"/>
</dbReference>
<dbReference type="RefSeq" id="WP_285745630.1">
    <property type="nucleotide sequence ID" value="NZ_CP127162.1"/>
</dbReference>
<keyword evidence="6" id="KW-1185">Reference proteome</keyword>
<protein>
    <submittedName>
        <fullName evidence="5">Lrp/AsnC family transcriptional regulator</fullName>
    </submittedName>
</protein>
<sequence>MELDNIDVQILRLLSENSRIQWKDLGAQIHMTGQAVGNRIKKMEQSGVIEAYSLIVNEMKLGFSYTAFIIIYMKTANHESFISFINEQKEIVEAHRVSGEGCYHLKIKVNSQEHLNVLLNKILDYGNYKMYLSIQNIKKHNPLSSMLHV</sequence>
<reference evidence="5 6" key="1">
    <citation type="submission" date="2023-06" db="EMBL/GenBank/DDBJ databases">
        <title>Paenibacillus polygonum sp. nov., an endophytic bacterium, isolated from Polygonum lapathifolium L. in Nanji Wetland National Nature Reserve, South of Poyang Lake, Jiangxi Province, China.</title>
        <authorList>
            <person name="Yu Z."/>
        </authorList>
    </citation>
    <scope>NUCLEOTIDE SEQUENCE [LARGE SCALE GENOMIC DNA]</scope>
    <source>
        <strain evidence="5 6">C31</strain>
    </source>
</reference>
<dbReference type="PANTHER" id="PTHR30154">
    <property type="entry name" value="LEUCINE-RESPONSIVE REGULATORY PROTEIN"/>
    <property type="match status" value="1"/>
</dbReference>
<dbReference type="Proteomes" id="UP001236415">
    <property type="component" value="Chromosome"/>
</dbReference>